<gene>
    <name evidence="1" type="ORF">BFF78_35390</name>
</gene>
<reference evidence="2" key="1">
    <citation type="submission" date="2016-09" db="EMBL/GenBank/DDBJ databases">
        <title>Streptomyces puniciscabiei strain:TW1S1 Genome sequencing and assembly.</title>
        <authorList>
            <person name="Kim M.-K."/>
            <person name="Kim S.B."/>
        </authorList>
    </citation>
    <scope>NUCLEOTIDE SEQUENCE [LARGE SCALE GENOMIC DNA]</scope>
    <source>
        <strain evidence="2">TW1S1</strain>
    </source>
</reference>
<dbReference type="InterPro" id="IPR016024">
    <property type="entry name" value="ARM-type_fold"/>
</dbReference>
<dbReference type="EMBL" id="CP017248">
    <property type="protein sequence ID" value="AOR35657.1"/>
    <property type="molecule type" value="Genomic_DNA"/>
</dbReference>
<dbReference type="SUPFAM" id="SSF48371">
    <property type="entry name" value="ARM repeat"/>
    <property type="match status" value="1"/>
</dbReference>
<keyword evidence="2" id="KW-1185">Reference proteome</keyword>
<dbReference type="AlphaFoldDB" id="A0A1D7YJ86"/>
<accession>A0A1D7YJ86</accession>
<organism evidence="1 2">
    <name type="scientific">Streptomyces fodineus</name>
    <dbReference type="NCBI Taxonomy" id="1904616"/>
    <lineage>
        <taxon>Bacteria</taxon>
        <taxon>Bacillati</taxon>
        <taxon>Actinomycetota</taxon>
        <taxon>Actinomycetes</taxon>
        <taxon>Kitasatosporales</taxon>
        <taxon>Streptomycetaceae</taxon>
        <taxon>Streptomyces</taxon>
    </lineage>
</organism>
<proteinExistence type="predicted"/>
<evidence type="ECO:0000313" key="1">
    <source>
        <dbReference type="EMBL" id="AOR35657.1"/>
    </source>
</evidence>
<evidence type="ECO:0008006" key="3">
    <source>
        <dbReference type="Google" id="ProtNLM"/>
    </source>
</evidence>
<dbReference type="InterPro" id="IPR011989">
    <property type="entry name" value="ARM-like"/>
</dbReference>
<dbReference type="KEGG" id="spun:BFF78_35390"/>
<protein>
    <recommendedName>
        <fullName evidence="3">HEAT repeat domain-containing protein</fullName>
    </recommendedName>
</protein>
<name>A0A1D7YJ86_9ACTN</name>
<dbReference type="Pfam" id="PF13646">
    <property type="entry name" value="HEAT_2"/>
    <property type="match status" value="1"/>
</dbReference>
<sequence>MLDVLCDEQSPVEWTVSADVLCRIGEPALLPLAHAAATADSSEVARRVAWALGRLKVDDPGAYEPLLNHAHPLVRSDALFAFQTRGEAAARFIDRLIPLLGDPVPEVGQRAVWAFQAIGTAAVPHLQRVRRLTAPGPRVRAGALEALAAIAGPDGLDSRDQDAWRRLTRIKLLAEIPDGMHLCGSWYAVPATDQDAVLAAFDLGSPQPVTLRTGAAAWNHDHHSWDRAHPHAACSRVFISPALDGWMLVFGDSSQDTHRVEDADDRDEALSLVVRQRCTDLSRRFGSAQWYGMSCGDDWTAWCIAEAGEIVRHYDAYDAAENGDGELAHPAEAGYLLPHQDGFPDDAFDGVSPADSESFAVRYRQVKEDLQIPDTCYANDIAARLSVDPGALGPHVRTSGQGVLALTACGREHGHPAGALPV</sequence>
<dbReference type="Proteomes" id="UP000094960">
    <property type="component" value="Chromosome"/>
</dbReference>
<evidence type="ECO:0000313" key="2">
    <source>
        <dbReference type="Proteomes" id="UP000094960"/>
    </source>
</evidence>
<dbReference type="Gene3D" id="1.25.10.10">
    <property type="entry name" value="Leucine-rich Repeat Variant"/>
    <property type="match status" value="1"/>
</dbReference>